<dbReference type="InterPro" id="IPR002509">
    <property type="entry name" value="NODB_dom"/>
</dbReference>
<dbReference type="PROSITE" id="PS51677">
    <property type="entry name" value="NODB"/>
    <property type="match status" value="1"/>
</dbReference>
<dbReference type="GO" id="GO:0016810">
    <property type="term" value="F:hydrolase activity, acting on carbon-nitrogen (but not peptide) bonds"/>
    <property type="evidence" value="ECO:0007669"/>
    <property type="project" value="InterPro"/>
</dbReference>
<feature type="domain" description="NodB homology" evidence="3">
    <location>
        <begin position="18"/>
        <end position="206"/>
    </location>
</feature>
<dbReference type="Proteomes" id="UP000222106">
    <property type="component" value="Unassembled WGS sequence"/>
</dbReference>
<comment type="caution">
    <text evidence="4">The sequence shown here is derived from an EMBL/GenBank/DDBJ whole genome shotgun (WGS) entry which is preliminary data.</text>
</comment>
<dbReference type="PANTHER" id="PTHR10587">
    <property type="entry name" value="GLYCOSYL TRANSFERASE-RELATED"/>
    <property type="match status" value="1"/>
</dbReference>
<dbReference type="GO" id="GO:0046872">
    <property type="term" value="F:metal ion binding"/>
    <property type="evidence" value="ECO:0007669"/>
    <property type="project" value="UniProtKB-KW"/>
</dbReference>
<evidence type="ECO:0000313" key="4">
    <source>
        <dbReference type="EMBL" id="PFG40625.1"/>
    </source>
</evidence>
<keyword evidence="1" id="KW-0479">Metal-binding</keyword>
<protein>
    <submittedName>
        <fullName evidence="4">Peptidoglycan/xylan/chitin deacetylase (PgdA/CDA1 family)</fullName>
    </submittedName>
</protein>
<name>A0A2A9EQT9_9MICO</name>
<dbReference type="Pfam" id="PF01522">
    <property type="entry name" value="Polysacc_deac_1"/>
    <property type="match status" value="1"/>
</dbReference>
<dbReference type="InterPro" id="IPR011330">
    <property type="entry name" value="Glyco_hydro/deAcase_b/a-brl"/>
</dbReference>
<dbReference type="PANTHER" id="PTHR10587:SF133">
    <property type="entry name" value="CHITIN DEACETYLASE 1-RELATED"/>
    <property type="match status" value="1"/>
</dbReference>
<keyword evidence="2" id="KW-0378">Hydrolase</keyword>
<sequence>MPASWRGQDVEVLPTSERVVALTFDGGASGTAVADILGTLDRDDVPATFFVTGEFARSFPAAVRQIAAGGHLVGNHSDTHPAFPQLTNEAVRAQLERADEAIRAQTGRTTRPYFRFPYGSRTPLDVSVVNDAGYVPFRWTVDTLGWQGTSGGTSVASVRDRVLGSARPGQIVLMHVGANPTDGSTLDADALPEVVEGLRALGYRFVRLDEYL</sequence>
<dbReference type="SUPFAM" id="SSF88713">
    <property type="entry name" value="Glycoside hydrolase/deacetylase"/>
    <property type="match status" value="1"/>
</dbReference>
<proteinExistence type="predicted"/>
<dbReference type="InterPro" id="IPR050248">
    <property type="entry name" value="Polysacc_deacetylase_ArnD"/>
</dbReference>
<keyword evidence="5" id="KW-1185">Reference proteome</keyword>
<evidence type="ECO:0000256" key="1">
    <source>
        <dbReference type="ARBA" id="ARBA00022723"/>
    </source>
</evidence>
<dbReference type="GO" id="GO:0016020">
    <property type="term" value="C:membrane"/>
    <property type="evidence" value="ECO:0007669"/>
    <property type="project" value="TreeGrafter"/>
</dbReference>
<evidence type="ECO:0000259" key="3">
    <source>
        <dbReference type="PROSITE" id="PS51677"/>
    </source>
</evidence>
<evidence type="ECO:0000313" key="5">
    <source>
        <dbReference type="Proteomes" id="UP000222106"/>
    </source>
</evidence>
<dbReference type="GO" id="GO:0005975">
    <property type="term" value="P:carbohydrate metabolic process"/>
    <property type="evidence" value="ECO:0007669"/>
    <property type="project" value="InterPro"/>
</dbReference>
<dbReference type="CDD" id="cd10917">
    <property type="entry name" value="CE4_NodB_like_6s_7s"/>
    <property type="match status" value="1"/>
</dbReference>
<evidence type="ECO:0000256" key="2">
    <source>
        <dbReference type="ARBA" id="ARBA00022801"/>
    </source>
</evidence>
<dbReference type="AlphaFoldDB" id="A0A2A9EQT9"/>
<dbReference type="Gene3D" id="3.20.20.370">
    <property type="entry name" value="Glycoside hydrolase/deacetylase"/>
    <property type="match status" value="1"/>
</dbReference>
<organism evidence="4 5">
    <name type="scientific">Georgenia soli</name>
    <dbReference type="NCBI Taxonomy" id="638953"/>
    <lineage>
        <taxon>Bacteria</taxon>
        <taxon>Bacillati</taxon>
        <taxon>Actinomycetota</taxon>
        <taxon>Actinomycetes</taxon>
        <taxon>Micrococcales</taxon>
        <taxon>Bogoriellaceae</taxon>
        <taxon>Georgenia</taxon>
    </lineage>
</organism>
<accession>A0A2A9EQT9</accession>
<dbReference type="EMBL" id="PDJI01000004">
    <property type="protein sequence ID" value="PFG40625.1"/>
    <property type="molecule type" value="Genomic_DNA"/>
</dbReference>
<reference evidence="4 5" key="1">
    <citation type="submission" date="2017-10" db="EMBL/GenBank/DDBJ databases">
        <title>Sequencing the genomes of 1000 actinobacteria strains.</title>
        <authorList>
            <person name="Klenk H.-P."/>
        </authorList>
    </citation>
    <scope>NUCLEOTIDE SEQUENCE [LARGE SCALE GENOMIC DNA]</scope>
    <source>
        <strain evidence="4 5">DSM 21838</strain>
    </source>
</reference>
<gene>
    <name evidence="4" type="ORF">ATJ97_3157</name>
</gene>